<evidence type="ECO:0000313" key="2">
    <source>
        <dbReference type="Proteomes" id="UP000258127"/>
    </source>
</evidence>
<dbReference type="Proteomes" id="UP000258127">
    <property type="component" value="Chromosome"/>
</dbReference>
<protein>
    <submittedName>
        <fullName evidence="1">Pentapeptide repeat-containing protein</fullName>
    </submittedName>
</protein>
<keyword evidence="2" id="KW-1185">Reference proteome</keyword>
<name>A0AAI8PDR3_9PSED</name>
<dbReference type="SUPFAM" id="SSF141571">
    <property type="entry name" value="Pentapeptide repeat-like"/>
    <property type="match status" value="1"/>
</dbReference>
<sequence length="113" mass="12447">MCNVVMKGCDFSKSRLVINMDDAVCEVATFVRARFLGGGSGVEYGGRRVTFIGCDFTGAVFDRVEFRASTFVDCTFTGAVFKRCDFRGVKFEGGILPLAHQFEFMEVPDLGLC</sequence>
<proteinExistence type="predicted"/>
<accession>A0AAI8PDR3</accession>
<organism evidence="1 2">
    <name type="scientific">Pseudomonas parafulva</name>
    <dbReference type="NCBI Taxonomy" id="157782"/>
    <lineage>
        <taxon>Bacteria</taxon>
        <taxon>Pseudomonadati</taxon>
        <taxon>Pseudomonadota</taxon>
        <taxon>Gammaproteobacteria</taxon>
        <taxon>Pseudomonadales</taxon>
        <taxon>Pseudomonadaceae</taxon>
        <taxon>Pseudomonas</taxon>
    </lineage>
</organism>
<dbReference type="Gene3D" id="2.160.20.80">
    <property type="entry name" value="E3 ubiquitin-protein ligase SopA"/>
    <property type="match status" value="1"/>
</dbReference>
<dbReference type="EMBL" id="CP031641">
    <property type="protein sequence ID" value="AXO90840.1"/>
    <property type="molecule type" value="Genomic_DNA"/>
</dbReference>
<dbReference type="Pfam" id="PF13599">
    <property type="entry name" value="Pentapeptide_4"/>
    <property type="match status" value="1"/>
</dbReference>
<dbReference type="AlphaFoldDB" id="A0AAI8PDR3"/>
<evidence type="ECO:0000313" key="1">
    <source>
        <dbReference type="EMBL" id="AXO90840.1"/>
    </source>
</evidence>
<reference evidence="1 2" key="1">
    <citation type="submission" date="2018-08" db="EMBL/GenBank/DDBJ databases">
        <authorList>
            <person name="Lee Y."/>
            <person name="Kakembo D."/>
        </authorList>
    </citation>
    <scope>NUCLEOTIDE SEQUENCE [LARGE SCALE GENOMIC DNA]</scope>
    <source>
        <strain evidence="1 2">JBCS1880</strain>
    </source>
</reference>
<dbReference type="InterPro" id="IPR001646">
    <property type="entry name" value="5peptide_repeat"/>
</dbReference>
<gene>
    <name evidence="1" type="ORF">DZC75_10015</name>
</gene>